<dbReference type="InterPro" id="IPR009883">
    <property type="entry name" value="YgfX"/>
</dbReference>
<sequence>MQLPVTLSLRRSRRLAALLAAAHVLAAAAVLSLSLPWWLKFVLLTAISGSAWRSLIRLRGPGRICRLTLREDGRLEFSRVDGSCGVASVHPHTTVTAFLCVLLLRAQARVEALVLLPDALDAEDFRLLRLWLRWRTAASGLDW</sequence>
<dbReference type="AlphaFoldDB" id="A0A1J5SP73"/>
<accession>A0A1J5SP73</accession>
<protein>
    <recommendedName>
        <fullName evidence="2">Toxin CptA</fullName>
    </recommendedName>
</protein>
<reference evidence="1" key="1">
    <citation type="submission" date="2016-10" db="EMBL/GenBank/DDBJ databases">
        <title>Sequence of Gallionella enrichment culture.</title>
        <authorList>
            <person name="Poehlein A."/>
            <person name="Muehling M."/>
            <person name="Daniel R."/>
        </authorList>
    </citation>
    <scope>NUCLEOTIDE SEQUENCE</scope>
</reference>
<dbReference type="Pfam" id="PF07254">
    <property type="entry name" value="Cpta_toxin"/>
    <property type="match status" value="1"/>
</dbReference>
<dbReference type="EMBL" id="MLJW01000065">
    <property type="protein sequence ID" value="OIR03468.1"/>
    <property type="molecule type" value="Genomic_DNA"/>
</dbReference>
<proteinExistence type="predicted"/>
<gene>
    <name evidence="1" type="ORF">GALL_143260</name>
</gene>
<evidence type="ECO:0008006" key="2">
    <source>
        <dbReference type="Google" id="ProtNLM"/>
    </source>
</evidence>
<evidence type="ECO:0000313" key="1">
    <source>
        <dbReference type="EMBL" id="OIR03468.1"/>
    </source>
</evidence>
<name>A0A1J5SP73_9ZZZZ</name>
<organism evidence="1">
    <name type="scientific">mine drainage metagenome</name>
    <dbReference type="NCBI Taxonomy" id="410659"/>
    <lineage>
        <taxon>unclassified sequences</taxon>
        <taxon>metagenomes</taxon>
        <taxon>ecological metagenomes</taxon>
    </lineage>
</organism>
<comment type="caution">
    <text evidence="1">The sequence shown here is derived from an EMBL/GenBank/DDBJ whole genome shotgun (WGS) entry which is preliminary data.</text>
</comment>